<organism evidence="1">
    <name type="scientific">Ophidiomyces ophidiicola</name>
    <dbReference type="NCBI Taxonomy" id="1387563"/>
    <lineage>
        <taxon>Eukaryota</taxon>
        <taxon>Fungi</taxon>
        <taxon>Dikarya</taxon>
        <taxon>Ascomycota</taxon>
        <taxon>Pezizomycotina</taxon>
        <taxon>Eurotiomycetes</taxon>
        <taxon>Eurotiomycetidae</taxon>
        <taxon>Onygenales</taxon>
        <taxon>Onygenaceae</taxon>
        <taxon>Ophidiomyces</taxon>
    </lineage>
</organism>
<protein>
    <submittedName>
        <fullName evidence="1">Enhancer of mRNA decapping</fullName>
    </submittedName>
</protein>
<comment type="caution">
    <text evidence="1">The sequence shown here is derived from an EMBL/GenBank/DDBJ whole genome shotgun (WGS) entry which is preliminary data.</text>
</comment>
<name>A0ACB8UND7_9EURO</name>
<accession>A0ACB8UND7</accession>
<dbReference type="EMBL" id="JALBCA010000139">
    <property type="protein sequence ID" value="KAI2382181.1"/>
    <property type="molecule type" value="Genomic_DNA"/>
</dbReference>
<gene>
    <name evidence="1" type="primary">EDC3</name>
    <name evidence="1" type="ORF">LOY88_006250</name>
</gene>
<sequence length="744" mass="81405">MAEQFVGYSVVVTLKSPPNCRVQGVVADVVGHRLSLQNVTLLWNNQNVPVYHIEASGIADLYLLPQERSIRTDISAPNAQQDTSLRSEPPLQQHQQQQQHSNNLHEAQPQENKQSFIDPAILSYQKPPSQRNGLVDITQAPQKALPVQSPVMIGGHELPAPSGSLQPLPITTAPESIAAATLTAPFNALGLKSPDENLGDKSSLHRVIGEGDVHLGPQAPSETTIKYTAKRSRRGVRGKLQNEAEAETIEPQNNKLSTGATESSPTSNGWRQTAFVEPALGPTSQSTRRLSVRHKRRYKRHPEEQNGWATEDATDIQEMGDFDFQSNLSKFDKRRIFDQIRNDDTTADEDRLVSFNRRARPGTNGGRNLHYTENVLDPLPEFKTQWDGTILETDYEYPDESRFENERNPSRARSRASIPRSRNGSGALSASISSPPVGLFTKGQFISARTASPRPSQRQAASPRATPSGSVAGFLQIVPTSRRCPSVSPLQMLEVEQLSISELGLTEDIITENAGRGIAEAVISLTGLQRSSTVLIFTGNHKTGARAISAARHLRNHNYRVTVCILGLDHDSEFSDSFRRQVDIFKKAGGKTLRWEEVSTMLSTAEYSPGLVVDALFGMHVAFDDLRTDDQQTAFEIISWTNRSGIGVVCVDIPAGLSASTGEPTFMQGAGLAINATFIVCLGAPKIGIINALSAGRGESWQIAAVDVGISQTAWRKYGARKRYGVEFGDKWVVPLRFQAASPS</sequence>
<evidence type="ECO:0000313" key="1">
    <source>
        <dbReference type="EMBL" id="KAI2382181.1"/>
    </source>
</evidence>
<reference evidence="1" key="1">
    <citation type="journal article" date="2022" name="bioRxiv">
        <title>Population genetic analysis of Ophidiomyces ophidiicola, the causative agent of snake fungal disease, indicates recent introductions to the USA.</title>
        <authorList>
            <person name="Ladner J.T."/>
            <person name="Palmer J.M."/>
            <person name="Ettinger C.L."/>
            <person name="Stajich J.E."/>
            <person name="Farrell T.M."/>
            <person name="Glorioso B.M."/>
            <person name="Lawson B."/>
            <person name="Price S.J."/>
            <person name="Stengle A.G."/>
            <person name="Grear D.A."/>
            <person name="Lorch J.M."/>
        </authorList>
    </citation>
    <scope>NUCLEOTIDE SEQUENCE</scope>
    <source>
        <strain evidence="1">NWHC 24266-5</strain>
    </source>
</reference>
<proteinExistence type="predicted"/>